<evidence type="ECO:0000256" key="5">
    <source>
        <dbReference type="ARBA" id="ARBA00023170"/>
    </source>
</evidence>
<evidence type="ECO:0000256" key="4">
    <source>
        <dbReference type="ARBA" id="ARBA00023136"/>
    </source>
</evidence>
<keyword evidence="5" id="KW-0675">Receptor</keyword>
<name>A0A8C9UI45_SERCA</name>
<dbReference type="SMART" id="SM00406">
    <property type="entry name" value="IGv"/>
    <property type="match status" value="1"/>
</dbReference>
<keyword evidence="6" id="KW-0393">Immunoglobulin domain</keyword>
<dbReference type="InterPro" id="IPR036179">
    <property type="entry name" value="Ig-like_dom_sf"/>
</dbReference>
<evidence type="ECO:0000259" key="7">
    <source>
        <dbReference type="SMART" id="SM00406"/>
    </source>
</evidence>
<dbReference type="Pfam" id="PF07686">
    <property type="entry name" value="V-set"/>
    <property type="match status" value="1"/>
</dbReference>
<dbReference type="InterPro" id="IPR013106">
    <property type="entry name" value="Ig_V-set"/>
</dbReference>
<dbReference type="GeneTree" id="ENSGT00960000189317"/>
<evidence type="ECO:0000256" key="1">
    <source>
        <dbReference type="ARBA" id="ARBA00004370"/>
    </source>
</evidence>
<evidence type="ECO:0000256" key="3">
    <source>
        <dbReference type="ARBA" id="ARBA00022989"/>
    </source>
</evidence>
<evidence type="ECO:0000256" key="2">
    <source>
        <dbReference type="ARBA" id="ARBA00022692"/>
    </source>
</evidence>
<protein>
    <recommendedName>
        <fullName evidence="7">Immunoglobulin V-set domain-containing protein</fullName>
    </recommendedName>
</protein>
<keyword evidence="9" id="KW-1185">Reference proteome</keyword>
<evidence type="ECO:0000313" key="8">
    <source>
        <dbReference type="Ensembl" id="ENSSCAP00000023477.1"/>
    </source>
</evidence>
<dbReference type="AlphaFoldDB" id="A0A8C9UI45"/>
<evidence type="ECO:0000256" key="6">
    <source>
        <dbReference type="ARBA" id="ARBA00023319"/>
    </source>
</evidence>
<organism evidence="8 9">
    <name type="scientific">Serinus canaria</name>
    <name type="common">Island canary</name>
    <name type="synonym">Fringilla canaria</name>
    <dbReference type="NCBI Taxonomy" id="9135"/>
    <lineage>
        <taxon>Eukaryota</taxon>
        <taxon>Metazoa</taxon>
        <taxon>Chordata</taxon>
        <taxon>Craniata</taxon>
        <taxon>Vertebrata</taxon>
        <taxon>Euteleostomi</taxon>
        <taxon>Archelosauria</taxon>
        <taxon>Archosauria</taxon>
        <taxon>Dinosauria</taxon>
        <taxon>Saurischia</taxon>
        <taxon>Theropoda</taxon>
        <taxon>Coelurosauria</taxon>
        <taxon>Aves</taxon>
        <taxon>Neognathae</taxon>
        <taxon>Neoaves</taxon>
        <taxon>Telluraves</taxon>
        <taxon>Australaves</taxon>
        <taxon>Passeriformes</taxon>
        <taxon>Passeroidea</taxon>
        <taxon>Fringillidae</taxon>
        <taxon>Carduelinae</taxon>
        <taxon>Serinus</taxon>
    </lineage>
</organism>
<dbReference type="Ensembl" id="ENSSCAT00000026141.1">
    <property type="protein sequence ID" value="ENSSCAP00000023477.1"/>
    <property type="gene ID" value="ENSSCAG00000016824.1"/>
</dbReference>
<dbReference type="SUPFAM" id="SSF48726">
    <property type="entry name" value="Immunoglobulin"/>
    <property type="match status" value="1"/>
</dbReference>
<reference evidence="8" key="1">
    <citation type="submission" date="2025-08" db="UniProtKB">
        <authorList>
            <consortium name="Ensembl"/>
        </authorList>
    </citation>
    <scope>IDENTIFICATION</scope>
</reference>
<comment type="subcellular location">
    <subcellularLocation>
        <location evidence="1">Membrane</location>
    </subcellularLocation>
</comment>
<dbReference type="Gene3D" id="2.60.40.10">
    <property type="entry name" value="Immunoglobulins"/>
    <property type="match status" value="1"/>
</dbReference>
<reference evidence="8" key="2">
    <citation type="submission" date="2025-09" db="UniProtKB">
        <authorList>
            <consortium name="Ensembl"/>
        </authorList>
    </citation>
    <scope>IDENTIFICATION</scope>
</reference>
<dbReference type="PANTHER" id="PTHR19256:SF65">
    <property type="entry name" value="T CELL RECEPTOR GAMMA CONSTANT 1-RELATED"/>
    <property type="match status" value="1"/>
</dbReference>
<keyword evidence="3" id="KW-1133">Transmembrane helix</keyword>
<dbReference type="OMA" id="CAYWHYR"/>
<keyword evidence="4" id="KW-0472">Membrane</keyword>
<proteinExistence type="predicted"/>
<accession>A0A8C9UI45</accession>
<dbReference type="PANTHER" id="PTHR19256">
    <property type="entry name" value="T-CELL RECEPTOR GAMMA CHAIN"/>
    <property type="match status" value="1"/>
</dbReference>
<feature type="domain" description="Immunoglobulin V-set" evidence="7">
    <location>
        <begin position="38"/>
        <end position="114"/>
    </location>
</feature>
<dbReference type="InterPro" id="IPR013783">
    <property type="entry name" value="Ig-like_fold"/>
</dbReference>
<dbReference type="InterPro" id="IPR051117">
    <property type="entry name" value="TRG_var/const_region"/>
</dbReference>
<dbReference type="GO" id="GO:0016020">
    <property type="term" value="C:membrane"/>
    <property type="evidence" value="ECO:0007669"/>
    <property type="project" value="UniProtKB-SubCell"/>
</dbReference>
<sequence>ILDPVQFLMMTIPIATSVDMQSVPVQTPAMQKQMKGMSASMSCQLGEKNIVHWYRQLPGQLPKRILYETGQTLVFEDNNDGNRFRVRSDPTRPIYDLEINSLTLRDSGIYYCTHAFASMTGIFPNP</sequence>
<evidence type="ECO:0000313" key="9">
    <source>
        <dbReference type="Proteomes" id="UP000694409"/>
    </source>
</evidence>
<keyword evidence="2" id="KW-0812">Transmembrane</keyword>
<dbReference type="Proteomes" id="UP000694409">
    <property type="component" value="Unassembled WGS sequence"/>
</dbReference>